<proteinExistence type="predicted"/>
<dbReference type="SUPFAM" id="SSF56059">
    <property type="entry name" value="Glutathione synthetase ATP-binding domain-like"/>
    <property type="match status" value="1"/>
</dbReference>
<reference evidence="4 5" key="1">
    <citation type="submission" date="2019-01" db="EMBL/GenBank/DDBJ databases">
        <authorList>
            <person name="Chen W.-M."/>
        </authorList>
    </citation>
    <scope>NUCLEOTIDE SEQUENCE [LARGE SCALE GENOMIC DNA]</scope>
    <source>
        <strain evidence="4 5">CCP-7</strain>
    </source>
</reference>
<evidence type="ECO:0000256" key="1">
    <source>
        <dbReference type="SAM" id="MobiDB-lite"/>
    </source>
</evidence>
<dbReference type="Pfam" id="PF04168">
    <property type="entry name" value="Alpha-E"/>
    <property type="match status" value="1"/>
</dbReference>
<dbReference type="InterPro" id="IPR025841">
    <property type="entry name" value="CP_ATPgrasp_2"/>
</dbReference>
<feature type="domain" description="DUF403" evidence="2">
    <location>
        <begin position="522"/>
        <end position="830"/>
    </location>
</feature>
<feature type="region of interest" description="Disordered" evidence="1">
    <location>
        <begin position="579"/>
        <end position="598"/>
    </location>
</feature>
<dbReference type="OrthoDB" id="9804079at2"/>
<comment type="caution">
    <text evidence="4">The sequence shown here is derived from an EMBL/GenBank/DDBJ whole genome shotgun (WGS) entry which is preliminary data.</text>
</comment>
<feature type="compositionally biased region" description="Acidic residues" evidence="1">
    <location>
        <begin position="586"/>
        <end position="595"/>
    </location>
</feature>
<dbReference type="AlphaFoldDB" id="A0A437M922"/>
<evidence type="ECO:0000259" key="3">
    <source>
        <dbReference type="Pfam" id="PF14403"/>
    </source>
</evidence>
<evidence type="ECO:0000313" key="5">
    <source>
        <dbReference type="Proteomes" id="UP000282971"/>
    </source>
</evidence>
<dbReference type="PANTHER" id="PTHR34595">
    <property type="entry name" value="BLR5612 PROTEIN"/>
    <property type="match status" value="1"/>
</dbReference>
<evidence type="ECO:0000313" key="4">
    <source>
        <dbReference type="EMBL" id="RVT94086.1"/>
    </source>
</evidence>
<gene>
    <name evidence="4" type="ORF">EOD43_09595</name>
</gene>
<dbReference type="Proteomes" id="UP000282971">
    <property type="component" value="Unassembled WGS sequence"/>
</dbReference>
<dbReference type="InterPro" id="IPR051680">
    <property type="entry name" value="ATP-dep_Glu-Cys_Ligase-2"/>
</dbReference>
<name>A0A437M922_9SPHN</name>
<keyword evidence="5" id="KW-1185">Reference proteome</keyword>
<dbReference type="EMBL" id="SACN01000001">
    <property type="protein sequence ID" value="RVT94086.1"/>
    <property type="molecule type" value="Genomic_DNA"/>
</dbReference>
<organism evidence="4 5">
    <name type="scientific">Sphingomonas crocodyli</name>
    <dbReference type="NCBI Taxonomy" id="1979270"/>
    <lineage>
        <taxon>Bacteria</taxon>
        <taxon>Pseudomonadati</taxon>
        <taxon>Pseudomonadota</taxon>
        <taxon>Alphaproteobacteria</taxon>
        <taxon>Sphingomonadales</taxon>
        <taxon>Sphingomonadaceae</taxon>
        <taxon>Sphingomonas</taxon>
    </lineage>
</organism>
<sequence length="845" mass="91884">MQGELMAQLPGMPSLGQGWLHSYIGVAGAADTLRGDAGRGAHWWHTLFDGLSELADGGRLDTIQQRIARQVQELGTAFRLPGEGQERQWPLSAVPLLIGEDEWHGIAEGVSQRAELMERLLGDIFGEQQMVLSGAVPEALITGSRDFWRSQIGVKPPGGYRLHIYAVDLGRDPSGEWRVLDDHARAPVGAGYALENRLAATRVMGNLQTRLQVERLAGFFSAFREGLSAVCRRSEPRIGLLTPGRYNQSYPEQAHLARYLGLLLLEGSDLAVRDDGLFVRTIEGMKRIDALWRRIDSKYLDPLAFDSGSAIGVPGLMDAMEAGQAVIANAPGAGVIEANAFAAFLPALARRLIGEELKLPNIATWWCGQDGPRAFVEDNLDELLIGPAFREAPMGLRGGRPVLGSSLSAVDRERLLADMKLRPMDYVGQEIVRVSTTPAVQHGAMVPRPFTLRVFAARDAQGHWTVMPGGFARLGDDSDVRATVMGEGAFSADVWIVGRKPVTDQTSLLPSLVPIRRNPGTLTSRAADNLYWLGRYLERGESTLRLVRSTLGGSIVADGGAALFPLTLDRLGSLLVSTGAARTGPEPEDDAEEHDVDGGETHDLRHLALLALDGDGAASVASLIRSARMIASVMRDRLSADVWRLIDAPLPRRFSEDAEATLARAVELQGRFSALAGLAAENMGRTSGWRFHDLGRRVERALMVCRLLRSFAGKDASADDLTTLLDLNDTQISYRARYLTGLAVEPVRDMIALDPFNPRSIAYQVGRIRQHLDRLPTLRDDGMAEAHVSLSIRIEAAVRTATAETLDTSAVLGIENMLEDLSDAIGKRFFLQGSESLRMGGMTLA</sequence>
<dbReference type="Pfam" id="PF14403">
    <property type="entry name" value="CP_ATPgrasp_2"/>
    <property type="match status" value="1"/>
</dbReference>
<accession>A0A437M922</accession>
<feature type="domain" description="Circularly permuted ATP-grasp type 2" evidence="3">
    <location>
        <begin position="95"/>
        <end position="474"/>
    </location>
</feature>
<evidence type="ECO:0000259" key="2">
    <source>
        <dbReference type="Pfam" id="PF04168"/>
    </source>
</evidence>
<protein>
    <submittedName>
        <fullName evidence="4">Uncharacterized protein</fullName>
    </submittedName>
</protein>
<dbReference type="Gene3D" id="3.40.50.11290">
    <property type="match status" value="1"/>
</dbReference>
<dbReference type="PANTHER" id="PTHR34595:SF2">
    <property type="entry name" value="BLR2978 PROTEIN"/>
    <property type="match status" value="1"/>
</dbReference>
<dbReference type="InterPro" id="IPR007296">
    <property type="entry name" value="DUF403"/>
</dbReference>